<feature type="transmembrane region" description="Helical" evidence="8">
    <location>
        <begin position="333"/>
        <end position="353"/>
    </location>
</feature>
<dbReference type="InterPro" id="IPR037294">
    <property type="entry name" value="ABC_BtuC-like"/>
</dbReference>
<keyword evidence="5 8" id="KW-0812">Transmembrane</keyword>
<dbReference type="GO" id="GO:0022857">
    <property type="term" value="F:transmembrane transporter activity"/>
    <property type="evidence" value="ECO:0007669"/>
    <property type="project" value="InterPro"/>
</dbReference>
<dbReference type="AlphaFoldDB" id="A0A5S9N623"/>
<evidence type="ECO:0000256" key="4">
    <source>
        <dbReference type="ARBA" id="ARBA00022475"/>
    </source>
</evidence>
<dbReference type="InterPro" id="IPR000522">
    <property type="entry name" value="ABC_transptr_permease_BtuC"/>
</dbReference>
<name>A0A5S9N623_9GAMM</name>
<dbReference type="GO" id="GO:0005886">
    <property type="term" value="C:plasma membrane"/>
    <property type="evidence" value="ECO:0007669"/>
    <property type="project" value="UniProtKB-SubCell"/>
</dbReference>
<sequence length="354" mass="37920">MPILTPKSGKPKLALTPDQRFILLCSIGAVLILLSIPLAVSMGTTSIQAEQIYQIILAHLSGNAQDSGVPLGIQNIVWELRIPRTLMACITGAGLAIAGLCLQSITRNTLADPHLLGISSGAVLGAVIVTVHTGEFFGPLTLPIAAFSGSLLATFIIALVSQSRYMFSATHLLMCGVALSFVLMSVANFALFIGDNRAGHQVIFWMLGGLGLARWDFLLIPFVVFIVCFIFLRLHTRYINAMLIGDETAASLGIQVTRLRMQLFIASALLTSVLVAHTGAIGFVGLMIPHIGRYFVGGDIRRLLPISAVFGGLFLIWVDVLSRTVLAPQDLPIGIITGFLGGLFFIALLIRGMR</sequence>
<proteinExistence type="inferred from homology"/>
<evidence type="ECO:0000256" key="3">
    <source>
        <dbReference type="ARBA" id="ARBA00022448"/>
    </source>
</evidence>
<dbReference type="PANTHER" id="PTHR30472:SF67">
    <property type="entry name" value="PERMEASE OF ABC TRANSPORTER-RELATED"/>
    <property type="match status" value="1"/>
</dbReference>
<keyword evidence="3" id="KW-0813">Transport</keyword>
<feature type="transmembrane region" description="Helical" evidence="8">
    <location>
        <begin position="85"/>
        <end position="102"/>
    </location>
</feature>
<feature type="transmembrane region" description="Helical" evidence="8">
    <location>
        <begin position="172"/>
        <end position="193"/>
    </location>
</feature>
<evidence type="ECO:0000313" key="9">
    <source>
        <dbReference type="EMBL" id="CAA0084312.1"/>
    </source>
</evidence>
<feature type="transmembrane region" description="Helical" evidence="8">
    <location>
        <begin position="263"/>
        <end position="291"/>
    </location>
</feature>
<evidence type="ECO:0000256" key="7">
    <source>
        <dbReference type="ARBA" id="ARBA00023136"/>
    </source>
</evidence>
<evidence type="ECO:0000256" key="2">
    <source>
        <dbReference type="ARBA" id="ARBA00007935"/>
    </source>
</evidence>
<keyword evidence="6 8" id="KW-1133">Transmembrane helix</keyword>
<dbReference type="CDD" id="cd06550">
    <property type="entry name" value="TM_ABC_iron-siderophores_like"/>
    <property type="match status" value="1"/>
</dbReference>
<evidence type="ECO:0000256" key="8">
    <source>
        <dbReference type="SAM" id="Phobius"/>
    </source>
</evidence>
<dbReference type="PANTHER" id="PTHR30472">
    <property type="entry name" value="FERRIC ENTEROBACTIN TRANSPORT SYSTEM PERMEASE PROTEIN"/>
    <property type="match status" value="1"/>
</dbReference>
<evidence type="ECO:0000256" key="6">
    <source>
        <dbReference type="ARBA" id="ARBA00022989"/>
    </source>
</evidence>
<dbReference type="FunFam" id="1.10.3470.10:FF:000001">
    <property type="entry name" value="Vitamin B12 ABC transporter permease BtuC"/>
    <property type="match status" value="1"/>
</dbReference>
<protein>
    <submittedName>
        <fullName evidence="9">Hemin transport system permease protein HmuU</fullName>
    </submittedName>
</protein>
<dbReference type="SUPFAM" id="SSF81345">
    <property type="entry name" value="ABC transporter involved in vitamin B12 uptake, BtuC"/>
    <property type="match status" value="1"/>
</dbReference>
<dbReference type="EMBL" id="CACSIO010000001">
    <property type="protein sequence ID" value="CAA0084312.1"/>
    <property type="molecule type" value="Genomic_DNA"/>
</dbReference>
<organism evidence="9 10">
    <name type="scientific">BD1-7 clade bacterium</name>
    <dbReference type="NCBI Taxonomy" id="2029982"/>
    <lineage>
        <taxon>Bacteria</taxon>
        <taxon>Pseudomonadati</taxon>
        <taxon>Pseudomonadota</taxon>
        <taxon>Gammaproteobacteria</taxon>
        <taxon>Cellvibrionales</taxon>
        <taxon>Spongiibacteraceae</taxon>
        <taxon>BD1-7 clade</taxon>
    </lineage>
</organism>
<feature type="transmembrane region" description="Helical" evidence="8">
    <location>
        <begin position="21"/>
        <end position="40"/>
    </location>
</feature>
<keyword evidence="4" id="KW-1003">Cell membrane</keyword>
<feature type="transmembrane region" description="Helical" evidence="8">
    <location>
        <begin position="140"/>
        <end position="160"/>
    </location>
</feature>
<evidence type="ECO:0000313" key="10">
    <source>
        <dbReference type="Proteomes" id="UP000441399"/>
    </source>
</evidence>
<reference evidence="9 10" key="1">
    <citation type="submission" date="2019-11" db="EMBL/GenBank/DDBJ databases">
        <authorList>
            <person name="Holert J."/>
        </authorList>
    </citation>
    <scope>NUCLEOTIDE SEQUENCE [LARGE SCALE GENOMIC DNA]</scope>
    <source>
        <strain evidence="9">SB11_3</strain>
    </source>
</reference>
<dbReference type="GO" id="GO:0033214">
    <property type="term" value="P:siderophore-iron import into cell"/>
    <property type="evidence" value="ECO:0007669"/>
    <property type="project" value="TreeGrafter"/>
</dbReference>
<feature type="transmembrane region" description="Helical" evidence="8">
    <location>
        <begin position="114"/>
        <end position="134"/>
    </location>
</feature>
<comment type="similarity">
    <text evidence="2">Belongs to the binding-protein-dependent transport system permease family. FecCD subfamily.</text>
</comment>
<accession>A0A5S9N623</accession>
<dbReference type="OrthoDB" id="9055647at2"/>
<keyword evidence="7 8" id="KW-0472">Membrane</keyword>
<dbReference type="Gene3D" id="1.10.3470.10">
    <property type="entry name" value="ABC transporter involved in vitamin B12 uptake, BtuC"/>
    <property type="match status" value="1"/>
</dbReference>
<dbReference type="Pfam" id="PF01032">
    <property type="entry name" value="FecCD"/>
    <property type="match status" value="1"/>
</dbReference>
<feature type="transmembrane region" description="Helical" evidence="8">
    <location>
        <begin position="213"/>
        <end position="232"/>
    </location>
</feature>
<evidence type="ECO:0000256" key="1">
    <source>
        <dbReference type="ARBA" id="ARBA00004651"/>
    </source>
</evidence>
<gene>
    <name evidence="9" type="primary">hmuU_2</name>
    <name evidence="9" type="ORF">OPDIPICF_00657</name>
</gene>
<comment type="subcellular location">
    <subcellularLocation>
        <location evidence="1">Cell membrane</location>
        <topology evidence="1">Multi-pass membrane protein</topology>
    </subcellularLocation>
</comment>
<dbReference type="Proteomes" id="UP000441399">
    <property type="component" value="Unassembled WGS sequence"/>
</dbReference>
<keyword evidence="10" id="KW-1185">Reference proteome</keyword>
<evidence type="ECO:0000256" key="5">
    <source>
        <dbReference type="ARBA" id="ARBA00022692"/>
    </source>
</evidence>
<feature type="transmembrane region" description="Helical" evidence="8">
    <location>
        <begin position="303"/>
        <end position="321"/>
    </location>
</feature>